<feature type="compositionally biased region" description="Basic and acidic residues" evidence="3">
    <location>
        <begin position="495"/>
        <end position="507"/>
    </location>
</feature>
<dbReference type="OMA" id="AYEKHAR"/>
<comment type="subcellular location">
    <subcellularLocation>
        <location evidence="1">Nucleus</location>
        <location evidence="1">Nucleolus</location>
    </subcellularLocation>
</comment>
<evidence type="ECO:0000256" key="2">
    <source>
        <dbReference type="SAM" id="Coils"/>
    </source>
</evidence>
<proteinExistence type="inferred from homology"/>
<dbReference type="HOGENOM" id="CLU_484043_0_0_1"/>
<feature type="region of interest" description="Disordered" evidence="3">
    <location>
        <begin position="424"/>
        <end position="549"/>
    </location>
</feature>
<gene>
    <name evidence="5" type="ORF">NEQG_02341</name>
</gene>
<comment type="similarity">
    <text evidence="1">Belongs to the SDA1 family.</text>
</comment>
<dbReference type="InterPro" id="IPR012977">
    <property type="entry name" value="SDA1_N"/>
</dbReference>
<dbReference type="GO" id="GO:0015031">
    <property type="term" value="P:protein transport"/>
    <property type="evidence" value="ECO:0007669"/>
    <property type="project" value="UniProtKB-KW"/>
</dbReference>
<dbReference type="PANTHER" id="PTHR12730">
    <property type="entry name" value="HSDA/SDA1-RELATED"/>
    <property type="match status" value="1"/>
</dbReference>
<evidence type="ECO:0000259" key="4">
    <source>
        <dbReference type="Pfam" id="PF08158"/>
    </source>
</evidence>
<dbReference type="PANTHER" id="PTHR12730:SF0">
    <property type="entry name" value="PROTEIN SDA1 HOMOLOG"/>
    <property type="match status" value="1"/>
</dbReference>
<feature type="coiled-coil region" evidence="2">
    <location>
        <begin position="209"/>
        <end position="258"/>
    </location>
</feature>
<organism evidence="5 6">
    <name type="scientific">Nematocida parisii (strain ERTm3)</name>
    <name type="common">Nematode killer fungus</name>
    <dbReference type="NCBI Taxonomy" id="935791"/>
    <lineage>
        <taxon>Eukaryota</taxon>
        <taxon>Fungi</taxon>
        <taxon>Fungi incertae sedis</taxon>
        <taxon>Microsporidia</taxon>
        <taxon>Nematocida</taxon>
    </lineage>
</organism>
<evidence type="ECO:0000256" key="1">
    <source>
        <dbReference type="RuleBase" id="RU365057"/>
    </source>
</evidence>
<keyword evidence="1" id="KW-0690">Ribosome biogenesis</keyword>
<dbReference type="VEuPathDB" id="MicrosporidiaDB:NEQG_02341"/>
<protein>
    <recommendedName>
        <fullName evidence="1">Protein SDA1</fullName>
    </recommendedName>
</protein>
<dbReference type="Proteomes" id="UP000002872">
    <property type="component" value="Unassembled WGS sequence"/>
</dbReference>
<dbReference type="GO" id="GO:0042273">
    <property type="term" value="P:ribosomal large subunit biogenesis"/>
    <property type="evidence" value="ECO:0007669"/>
    <property type="project" value="UniProtKB-UniRule"/>
</dbReference>
<dbReference type="STRING" id="935791.I3EE13"/>
<accession>I3EE13</accession>
<dbReference type="GO" id="GO:0005730">
    <property type="term" value="C:nucleolus"/>
    <property type="evidence" value="ECO:0007669"/>
    <property type="project" value="UniProtKB-SubCell"/>
</dbReference>
<dbReference type="EMBL" id="GL870882">
    <property type="protein sequence ID" value="EIJ87460.1"/>
    <property type="molecule type" value="Genomic_DNA"/>
</dbReference>
<feature type="compositionally biased region" description="Basic and acidic residues" evidence="3">
    <location>
        <begin position="516"/>
        <end position="525"/>
    </location>
</feature>
<dbReference type="FunCoup" id="I3EE13">
    <property type="interactions" value="192"/>
</dbReference>
<name>I3EE13_NEMP3</name>
<dbReference type="GO" id="GO:0000055">
    <property type="term" value="P:ribosomal large subunit export from nucleus"/>
    <property type="evidence" value="ECO:0007669"/>
    <property type="project" value="UniProtKB-UniRule"/>
</dbReference>
<reference evidence="5" key="1">
    <citation type="submission" date="2011-01" db="EMBL/GenBank/DDBJ databases">
        <title>The Genome Sequence of Nematocida parisii strain ERTm3.</title>
        <authorList>
            <consortium name="The Broad Institute Genome Sequencing Platform"/>
            <consortium name="The Broad Institute Genome Sequencing Center for Infectious Disease"/>
            <person name="Cuomo C."/>
            <person name="Troemel E."/>
            <person name="Young S.K."/>
            <person name="Zeng Q."/>
            <person name="Gargeya S."/>
            <person name="Fitzgerald M."/>
            <person name="Haas B."/>
            <person name="Abouelleil A."/>
            <person name="Alvarado L."/>
            <person name="Arachchi H.M."/>
            <person name="Berlin A."/>
            <person name="Chapman S.B."/>
            <person name="Gearin G."/>
            <person name="Goldberg J."/>
            <person name="Griggs A."/>
            <person name="Gujja S."/>
            <person name="Hansen M."/>
            <person name="Heiman D."/>
            <person name="Howarth C."/>
            <person name="Larimer J."/>
            <person name="Lui A."/>
            <person name="MacDonald P.J.P."/>
            <person name="McCowen C."/>
            <person name="Montmayeur A."/>
            <person name="Murphy C."/>
            <person name="Neiman D."/>
            <person name="Pearson M."/>
            <person name="Priest M."/>
            <person name="Roberts A."/>
            <person name="Saif S."/>
            <person name="Shea T."/>
            <person name="Sisk P."/>
            <person name="Stolte C."/>
            <person name="Sykes S."/>
            <person name="Wortman J."/>
            <person name="Nusbaum C."/>
            <person name="Birren B."/>
        </authorList>
    </citation>
    <scope>NUCLEOTIDE SEQUENCE</scope>
    <source>
        <strain evidence="5">ERTm3</strain>
    </source>
</reference>
<comment type="function">
    <text evidence="1">Required for 60S pre-ribosomal subunits export to the cytoplasm.</text>
</comment>
<dbReference type="AlphaFoldDB" id="I3EE13"/>
<dbReference type="SUPFAM" id="SSF48371">
    <property type="entry name" value="ARM repeat"/>
    <property type="match status" value="1"/>
</dbReference>
<dbReference type="OrthoDB" id="2196187at2759"/>
<feature type="domain" description="SDA1 N-terminal" evidence="4">
    <location>
        <begin position="51"/>
        <end position="403"/>
    </location>
</feature>
<dbReference type="Pfam" id="PF08158">
    <property type="entry name" value="SDA1_HEAT"/>
    <property type="match status" value="1"/>
</dbReference>
<feature type="compositionally biased region" description="Basic residues" evidence="3">
    <location>
        <begin position="532"/>
        <end position="549"/>
    </location>
</feature>
<keyword evidence="6" id="KW-1185">Reference proteome</keyword>
<dbReference type="InterPro" id="IPR027312">
    <property type="entry name" value="Sda1"/>
</dbReference>
<feature type="compositionally biased region" description="Acidic residues" evidence="3">
    <location>
        <begin position="452"/>
        <end position="471"/>
    </location>
</feature>
<keyword evidence="1" id="KW-0813">Transport</keyword>
<feature type="compositionally biased region" description="Acidic residues" evidence="3">
    <location>
        <begin position="429"/>
        <end position="445"/>
    </location>
</feature>
<keyword evidence="1" id="KW-0539">Nucleus</keyword>
<evidence type="ECO:0000313" key="6">
    <source>
        <dbReference type="Proteomes" id="UP000002872"/>
    </source>
</evidence>
<dbReference type="InterPro" id="IPR016024">
    <property type="entry name" value="ARM-type_fold"/>
</dbReference>
<keyword evidence="1" id="KW-0653">Protein transport</keyword>
<keyword evidence="2" id="KW-0175">Coiled coil</keyword>
<evidence type="ECO:0000313" key="5">
    <source>
        <dbReference type="EMBL" id="EIJ87460.1"/>
    </source>
</evidence>
<dbReference type="InParanoid" id="I3EE13"/>
<evidence type="ECO:0000256" key="3">
    <source>
        <dbReference type="SAM" id="MobiDB-lite"/>
    </source>
</evidence>
<sequence>MDIRLQLQIKKDPANYTSLYMNELEKMRGMMKISKLDPQAKNQELCSLLTFLPHISKNYSEDISNDIFNYALDYYNLLERSLSQAVITSIIILKKTKQIGPDVFYKNAIILIEEMDKRTKTVFIQFLISEIIRDKEHKELIQNVLVDTIESRIEAHSKRAVYIFIHLISRDVWKDQNTTELLFKIILKSSSVVINFIFMYLLDRVRLTITEEEIEIQANNKTNQKIKRETRADKKKKERQTKALNKKLEEKKEKQNSDPNIIKLLNRLGEKGPFYASKLFKLIKASEHKMEIKLMMAQIVSRIISHYKINIKGFLGYMMRFLFPHQDKLPSVFAAIAQSIHEGTEEKEVEAVCDLIVENFCSDYKDDDIIAYGINSIRAIVKRYPGAVEYDCIKRIMDYRKMKKRRAVVASTSLKKMIREINRQKEGEFMESEDEDVDESNDESGSDVFLSGEEDSYVEESESESEGDDESILSSTDNPHGFVTEEMIGKIRTKSTREEKMATSKAEKRQKKKREHTGTNKEKQKTTNYTVRRTKRVSIPKKITKKRKR</sequence>